<dbReference type="GO" id="GO:1990817">
    <property type="term" value="F:poly(A) RNA polymerase activity"/>
    <property type="evidence" value="ECO:0007669"/>
    <property type="project" value="InterPro"/>
</dbReference>
<sequence length="384" mass="41927">MAESTMLDDVDNKSTSSMQERKLQVQYLPTEDVGLPRRCPAPALKRPLPLPVWLSAPTDLDVMLDPTTPLKDRLTIEIGRFVEHTQDAVKLAQVDINASLAQLTACVQTKWPTATATCFGSFASGLWLPSSDIDVVIQGILDDEEALSDDYQAQVDQLEVILSLLLEKDWVARAVVVGTKVPVIKLDVAGSGRQIDIAVETPHTRQGLRATEVVRAGVASMAQMYPLVLVLKSFLREKGLNNAFLGGLSSYALVLLCLHYLLTSPPEQSVGEAVLGFLEYYGTVFDHTMTCITWCIDDEGRLLSREYFVPPTMKGALPVPRLVLDDPSDLSECGLFNVGAGAYALARVVAAIENAFYAITFHRPTRFTPTPLSSVIHWSGPSAL</sequence>
<evidence type="ECO:0000259" key="2">
    <source>
        <dbReference type="Pfam" id="PF22600"/>
    </source>
</evidence>
<dbReference type="GeneID" id="24125373"/>
<dbReference type="GO" id="GO:0003729">
    <property type="term" value="F:mRNA binding"/>
    <property type="evidence" value="ECO:0007669"/>
    <property type="project" value="TreeGrafter"/>
</dbReference>
<dbReference type="PANTHER" id="PTHR23092:SF15">
    <property type="entry name" value="INACTIVE NON-CANONICAL POLY(A) RNA POLYMERASE PROTEIN TRF4-2-RELATED"/>
    <property type="match status" value="1"/>
</dbReference>
<accession>A0A067CZY1</accession>
<dbReference type="SUPFAM" id="SSF81301">
    <property type="entry name" value="Nucleotidyltransferase"/>
    <property type="match status" value="1"/>
</dbReference>
<dbReference type="AlphaFoldDB" id="A0A067CZY1"/>
<dbReference type="OMA" id="CITWCID"/>
<dbReference type="SUPFAM" id="SSF81631">
    <property type="entry name" value="PAP/OAS1 substrate-binding domain"/>
    <property type="match status" value="1"/>
</dbReference>
<organism evidence="3 4">
    <name type="scientific">Saprolegnia parasitica (strain CBS 223.65)</name>
    <dbReference type="NCBI Taxonomy" id="695850"/>
    <lineage>
        <taxon>Eukaryota</taxon>
        <taxon>Sar</taxon>
        <taxon>Stramenopiles</taxon>
        <taxon>Oomycota</taxon>
        <taxon>Saprolegniomycetes</taxon>
        <taxon>Saprolegniales</taxon>
        <taxon>Saprolegniaceae</taxon>
        <taxon>Saprolegnia</taxon>
    </lineage>
</organism>
<keyword evidence="4" id="KW-1185">Reference proteome</keyword>
<dbReference type="OrthoDB" id="273917at2759"/>
<evidence type="ECO:0000313" key="4">
    <source>
        <dbReference type="Proteomes" id="UP000030745"/>
    </source>
</evidence>
<gene>
    <name evidence="3" type="ORF">SPRG_02834</name>
</gene>
<dbReference type="PANTHER" id="PTHR23092">
    <property type="entry name" value="POLY(A) RNA POLYMERASE"/>
    <property type="match status" value="1"/>
</dbReference>
<feature type="domain" description="Poly(A) RNA polymerase mitochondrial-like central palm" evidence="2">
    <location>
        <begin position="99"/>
        <end position="212"/>
    </location>
</feature>
<dbReference type="EMBL" id="KK583195">
    <property type="protein sequence ID" value="KDO32357.1"/>
    <property type="molecule type" value="Genomic_DNA"/>
</dbReference>
<dbReference type="CDD" id="cd05402">
    <property type="entry name" value="NT_PAP_TUTase"/>
    <property type="match status" value="1"/>
</dbReference>
<dbReference type="InterPro" id="IPR054708">
    <property type="entry name" value="MTPAP-like_central"/>
</dbReference>
<dbReference type="Gene3D" id="3.30.460.10">
    <property type="entry name" value="Beta Polymerase, domain 2"/>
    <property type="match status" value="1"/>
</dbReference>
<dbReference type="STRING" id="695850.A0A067CZY1"/>
<name>A0A067CZY1_SAPPC</name>
<dbReference type="RefSeq" id="XP_012196811.1">
    <property type="nucleotide sequence ID" value="XM_012341421.1"/>
</dbReference>
<evidence type="ECO:0000313" key="3">
    <source>
        <dbReference type="EMBL" id="KDO32357.1"/>
    </source>
</evidence>
<protein>
    <recommendedName>
        <fullName evidence="2">Poly(A) RNA polymerase mitochondrial-like central palm domain-containing protein</fullName>
    </recommendedName>
</protein>
<dbReference type="Proteomes" id="UP000030745">
    <property type="component" value="Unassembled WGS sequence"/>
</dbReference>
<feature type="region of interest" description="Disordered" evidence="1">
    <location>
        <begin position="1"/>
        <end position="20"/>
    </location>
</feature>
<proteinExistence type="predicted"/>
<reference evidence="3 4" key="1">
    <citation type="journal article" date="2013" name="PLoS Genet.">
        <title>Distinctive expansion of potential virulence genes in the genome of the oomycete fish pathogen Saprolegnia parasitica.</title>
        <authorList>
            <person name="Jiang R.H."/>
            <person name="de Bruijn I."/>
            <person name="Haas B.J."/>
            <person name="Belmonte R."/>
            <person name="Lobach L."/>
            <person name="Christie J."/>
            <person name="van den Ackerveken G."/>
            <person name="Bottin A."/>
            <person name="Bulone V."/>
            <person name="Diaz-Moreno S.M."/>
            <person name="Dumas B."/>
            <person name="Fan L."/>
            <person name="Gaulin E."/>
            <person name="Govers F."/>
            <person name="Grenville-Briggs L.J."/>
            <person name="Horner N.R."/>
            <person name="Levin J.Z."/>
            <person name="Mammella M."/>
            <person name="Meijer H.J."/>
            <person name="Morris P."/>
            <person name="Nusbaum C."/>
            <person name="Oome S."/>
            <person name="Phillips A.J."/>
            <person name="van Rooyen D."/>
            <person name="Rzeszutek E."/>
            <person name="Saraiva M."/>
            <person name="Secombes C.J."/>
            <person name="Seidl M.F."/>
            <person name="Snel B."/>
            <person name="Stassen J.H."/>
            <person name="Sykes S."/>
            <person name="Tripathy S."/>
            <person name="van den Berg H."/>
            <person name="Vega-Arreguin J.C."/>
            <person name="Wawra S."/>
            <person name="Young S.K."/>
            <person name="Zeng Q."/>
            <person name="Dieguez-Uribeondo J."/>
            <person name="Russ C."/>
            <person name="Tyler B.M."/>
            <person name="van West P."/>
        </authorList>
    </citation>
    <scope>NUCLEOTIDE SEQUENCE [LARGE SCALE GENOMIC DNA]</scope>
    <source>
        <strain evidence="3 4">CBS 223.65</strain>
    </source>
</reference>
<dbReference type="Pfam" id="PF22600">
    <property type="entry name" value="MTPAP-like_central"/>
    <property type="match status" value="1"/>
</dbReference>
<dbReference type="GO" id="GO:0031123">
    <property type="term" value="P:RNA 3'-end processing"/>
    <property type="evidence" value="ECO:0007669"/>
    <property type="project" value="TreeGrafter"/>
</dbReference>
<dbReference type="GO" id="GO:0043634">
    <property type="term" value="P:polyadenylation-dependent ncRNA catabolic process"/>
    <property type="evidence" value="ECO:0007669"/>
    <property type="project" value="TreeGrafter"/>
</dbReference>
<dbReference type="InterPro" id="IPR043519">
    <property type="entry name" value="NT_sf"/>
</dbReference>
<dbReference type="GO" id="GO:0031499">
    <property type="term" value="C:TRAMP complex"/>
    <property type="evidence" value="ECO:0007669"/>
    <property type="project" value="TreeGrafter"/>
</dbReference>
<evidence type="ECO:0000256" key="1">
    <source>
        <dbReference type="SAM" id="MobiDB-lite"/>
    </source>
</evidence>
<dbReference type="VEuPathDB" id="FungiDB:SPRG_02834"/>
<dbReference type="GO" id="GO:0005730">
    <property type="term" value="C:nucleolus"/>
    <property type="evidence" value="ECO:0007669"/>
    <property type="project" value="TreeGrafter"/>
</dbReference>
<dbReference type="KEGG" id="spar:SPRG_02834"/>
<dbReference type="InterPro" id="IPR045862">
    <property type="entry name" value="Trf4-like"/>
</dbReference>
<dbReference type="Gene3D" id="1.10.1410.10">
    <property type="match status" value="1"/>
</dbReference>